<dbReference type="Pfam" id="PF19939">
    <property type="entry name" value="DUF6401"/>
    <property type="match status" value="1"/>
</dbReference>
<keyword evidence="2" id="KW-1185">Reference proteome</keyword>
<dbReference type="KEGG" id="stri:C7M71_001780"/>
<sequence>MAWLTSVYGPELSRLEREPGLVAAVDQHAAALRDAVPLDPGHLADYLIGFLYELHDQGWRPHGPELYPAVRLLALCWLADRAGFLPAGGSLA</sequence>
<gene>
    <name evidence="1" type="ORF">C7M71_001780</name>
</gene>
<evidence type="ECO:0000313" key="1">
    <source>
        <dbReference type="EMBL" id="AXI81081.1"/>
    </source>
</evidence>
<evidence type="ECO:0000313" key="2">
    <source>
        <dbReference type="Proteomes" id="UP000249340"/>
    </source>
</evidence>
<name>A0A345T526_9ACTN</name>
<dbReference type="OrthoDB" id="3853819at2"/>
<proteinExistence type="predicted"/>
<accession>A0A345T526</accession>
<reference evidence="2" key="1">
    <citation type="submission" date="2018-07" db="EMBL/GenBank/DDBJ databases">
        <title>Streptacidiphilus bronchialis DSM 106435 chromosome.</title>
        <authorList>
            <person name="Batra D."/>
            <person name="Gulvik C.A."/>
        </authorList>
    </citation>
    <scope>NUCLEOTIDE SEQUENCE [LARGE SCALE GENOMIC DNA]</scope>
    <source>
        <strain evidence="2">DSM 106435</strain>
    </source>
</reference>
<organism evidence="1 2">
    <name type="scientific">Peterkaempfera bronchialis</name>
    <dbReference type="NCBI Taxonomy" id="2126346"/>
    <lineage>
        <taxon>Bacteria</taxon>
        <taxon>Bacillati</taxon>
        <taxon>Actinomycetota</taxon>
        <taxon>Actinomycetes</taxon>
        <taxon>Kitasatosporales</taxon>
        <taxon>Streptomycetaceae</taxon>
        <taxon>Peterkaempfera</taxon>
    </lineage>
</organism>
<protein>
    <submittedName>
        <fullName evidence="1">Uncharacterized protein</fullName>
    </submittedName>
</protein>
<dbReference type="Proteomes" id="UP000249340">
    <property type="component" value="Chromosome"/>
</dbReference>
<dbReference type="EMBL" id="CP031264">
    <property type="protein sequence ID" value="AXI81081.1"/>
    <property type="molecule type" value="Genomic_DNA"/>
</dbReference>
<dbReference type="InterPro" id="IPR045647">
    <property type="entry name" value="DUF6401"/>
</dbReference>
<dbReference type="AlphaFoldDB" id="A0A345T526"/>